<dbReference type="SUPFAM" id="SSF117892">
    <property type="entry name" value="Band 7/SPFH domain"/>
    <property type="match status" value="1"/>
</dbReference>
<accession>A0ABT3C7J4</accession>
<feature type="region of interest" description="Disordered" evidence="5">
    <location>
        <begin position="359"/>
        <end position="378"/>
    </location>
</feature>
<feature type="coiled-coil region" evidence="4">
    <location>
        <begin position="172"/>
        <end position="203"/>
    </location>
</feature>
<dbReference type="PANTHER" id="PTHR13806:SF46">
    <property type="entry name" value="FLOTILLIN-1-RELATED"/>
    <property type="match status" value="1"/>
</dbReference>
<keyword evidence="3" id="KW-0472">Membrane</keyword>
<evidence type="ECO:0000256" key="5">
    <source>
        <dbReference type="SAM" id="MobiDB-lite"/>
    </source>
</evidence>
<keyword evidence="4" id="KW-0175">Coiled coil</keyword>
<dbReference type="Gene3D" id="3.30.479.30">
    <property type="entry name" value="Band 7 domain"/>
    <property type="match status" value="1"/>
</dbReference>
<evidence type="ECO:0000256" key="1">
    <source>
        <dbReference type="ARBA" id="ARBA00004370"/>
    </source>
</evidence>
<sequence>MLGYRVPAPDAAMLISGARGRGDAPFRVVTGHGAYIMPFFRKVRFLTLAMCESEVAEKCVTQQGITLNVRAVIAFKVGNDEQSIVSAAQRFLSDQNQMSVLTGRIFSGHLRSIIGSMTVEQIIRERQKLATEILDGSKEEMAKIGLTVDALQIQSIDDGDLGYILAMSAPHNAAIQQQAQIAQAKADQAAAEAEQESQRNQAEFARHTAIVQAQYKAEVDRAQAQAAQAGPLAQAQAQREVLEMRTELAQRAAELRQQELVAEVVRPAEAEAERVRILAVADAEKMKIQAEAAASHDRVALDRMLIDQLPEIVKQAAQGLAGANLTVLNGASGLSEVATGLVGQGLAIFDSLRGGLDGHRADDLTEQQPAELTGPAAN</sequence>
<dbReference type="RefSeq" id="WP_264066192.1">
    <property type="nucleotide sequence ID" value="NZ_JACKTY010000014.1"/>
</dbReference>
<dbReference type="Pfam" id="PF01145">
    <property type="entry name" value="Band_7"/>
    <property type="match status" value="1"/>
</dbReference>
<dbReference type="InterPro" id="IPR001107">
    <property type="entry name" value="Band_7"/>
</dbReference>
<evidence type="ECO:0000256" key="2">
    <source>
        <dbReference type="ARBA" id="ARBA00007161"/>
    </source>
</evidence>
<proteinExistence type="inferred from homology"/>
<feature type="domain" description="Band 7" evidence="6">
    <location>
        <begin position="22"/>
        <end position="187"/>
    </location>
</feature>
<protein>
    <submittedName>
        <fullName evidence="7">Flotillin</fullName>
    </submittedName>
</protein>
<name>A0ABT3C7J4_9MYCO</name>
<evidence type="ECO:0000256" key="3">
    <source>
        <dbReference type="ARBA" id="ARBA00023136"/>
    </source>
</evidence>
<comment type="subcellular location">
    <subcellularLocation>
        <location evidence="1">Membrane</location>
    </subcellularLocation>
</comment>
<dbReference type="CDD" id="cd03399">
    <property type="entry name" value="SPFH_flotillin"/>
    <property type="match status" value="1"/>
</dbReference>
<comment type="similarity">
    <text evidence="2">Belongs to the band 7/mec-2 family. Flotillin subfamily.</text>
</comment>
<evidence type="ECO:0000313" key="8">
    <source>
        <dbReference type="Proteomes" id="UP001526201"/>
    </source>
</evidence>
<dbReference type="Proteomes" id="UP001526201">
    <property type="component" value="Unassembled WGS sequence"/>
</dbReference>
<reference evidence="7 8" key="1">
    <citation type="journal article" date="2022" name="BMC Genomics">
        <title>Comparative genome analysis of mycobacteria focusing on tRNA and non-coding RNA.</title>
        <authorList>
            <person name="Behra P.R.K."/>
            <person name="Pettersson B.M.F."/>
            <person name="Ramesh M."/>
            <person name="Das S."/>
            <person name="Dasgupta S."/>
            <person name="Kirsebom L.A."/>
        </authorList>
    </citation>
    <scope>NUCLEOTIDE SEQUENCE [LARGE SCALE GENOMIC DNA]</scope>
    <source>
        <strain evidence="7 8">DSM 44078</strain>
    </source>
</reference>
<evidence type="ECO:0000313" key="7">
    <source>
        <dbReference type="EMBL" id="MCV7225423.1"/>
    </source>
</evidence>
<gene>
    <name evidence="7" type="ORF">H7J73_05175</name>
</gene>
<dbReference type="InterPro" id="IPR027705">
    <property type="entry name" value="Flotillin_fam"/>
</dbReference>
<dbReference type="InterPro" id="IPR036013">
    <property type="entry name" value="Band_7/SPFH_dom_sf"/>
</dbReference>
<dbReference type="EMBL" id="JACKTY010000014">
    <property type="protein sequence ID" value="MCV7225423.1"/>
    <property type="molecule type" value="Genomic_DNA"/>
</dbReference>
<keyword evidence="8" id="KW-1185">Reference proteome</keyword>
<evidence type="ECO:0000256" key="4">
    <source>
        <dbReference type="SAM" id="Coils"/>
    </source>
</evidence>
<organism evidence="7 8">
    <name type="scientific">Mycolicibacterium komossense</name>
    <dbReference type="NCBI Taxonomy" id="1779"/>
    <lineage>
        <taxon>Bacteria</taxon>
        <taxon>Bacillati</taxon>
        <taxon>Actinomycetota</taxon>
        <taxon>Actinomycetes</taxon>
        <taxon>Mycobacteriales</taxon>
        <taxon>Mycobacteriaceae</taxon>
        <taxon>Mycolicibacterium</taxon>
    </lineage>
</organism>
<evidence type="ECO:0000259" key="6">
    <source>
        <dbReference type="Pfam" id="PF01145"/>
    </source>
</evidence>
<comment type="caution">
    <text evidence="7">The sequence shown here is derived from an EMBL/GenBank/DDBJ whole genome shotgun (WGS) entry which is preliminary data.</text>
</comment>
<dbReference type="PANTHER" id="PTHR13806">
    <property type="entry name" value="FLOTILLIN-RELATED"/>
    <property type="match status" value="1"/>
</dbReference>